<name>A0A1Y2A962_9PLEO</name>
<comment type="caution">
    <text evidence="8">The sequence shown here is derived from an EMBL/GenBank/DDBJ whole genome shotgun (WGS) entry which is preliminary data.</text>
</comment>
<keyword evidence="2" id="KW-0813">Transport</keyword>
<accession>A0A1Y2A962</accession>
<evidence type="ECO:0000256" key="2">
    <source>
        <dbReference type="ARBA" id="ARBA00022448"/>
    </source>
</evidence>
<feature type="compositionally biased region" description="Polar residues" evidence="6">
    <location>
        <begin position="10"/>
        <end position="23"/>
    </location>
</feature>
<feature type="transmembrane region" description="Helical" evidence="7">
    <location>
        <begin position="141"/>
        <end position="165"/>
    </location>
</feature>
<dbReference type="GO" id="GO:0016020">
    <property type="term" value="C:membrane"/>
    <property type="evidence" value="ECO:0007669"/>
    <property type="project" value="UniProtKB-SubCell"/>
</dbReference>
<protein>
    <submittedName>
        <fullName evidence="8">Major facilitator superfamily domain-containing protein</fullName>
    </submittedName>
</protein>
<dbReference type="InterPro" id="IPR036259">
    <property type="entry name" value="MFS_trans_sf"/>
</dbReference>
<dbReference type="Proteomes" id="UP000193144">
    <property type="component" value="Unassembled WGS sequence"/>
</dbReference>
<keyword evidence="5 7" id="KW-0472">Membrane</keyword>
<dbReference type="Gene3D" id="1.20.1250.20">
    <property type="entry name" value="MFS general substrate transporter like domains"/>
    <property type="match status" value="1"/>
</dbReference>
<dbReference type="STRING" id="1231657.A0A1Y2A962"/>
<evidence type="ECO:0000313" key="9">
    <source>
        <dbReference type="Proteomes" id="UP000193144"/>
    </source>
</evidence>
<evidence type="ECO:0000256" key="5">
    <source>
        <dbReference type="ARBA" id="ARBA00023136"/>
    </source>
</evidence>
<dbReference type="PANTHER" id="PTHR43791:SF24">
    <property type="entry name" value="NICOTINIC ACID PLASMA MEMBRANE TRANSPORTER"/>
    <property type="match status" value="1"/>
</dbReference>
<feature type="transmembrane region" description="Helical" evidence="7">
    <location>
        <begin position="177"/>
        <end position="196"/>
    </location>
</feature>
<dbReference type="PANTHER" id="PTHR43791">
    <property type="entry name" value="PERMEASE-RELATED"/>
    <property type="match status" value="1"/>
</dbReference>
<evidence type="ECO:0000256" key="4">
    <source>
        <dbReference type="ARBA" id="ARBA00022989"/>
    </source>
</evidence>
<dbReference type="Pfam" id="PF07690">
    <property type="entry name" value="MFS_1"/>
    <property type="match status" value="1"/>
</dbReference>
<evidence type="ECO:0000256" key="6">
    <source>
        <dbReference type="SAM" id="MobiDB-lite"/>
    </source>
</evidence>
<dbReference type="SUPFAM" id="SSF103473">
    <property type="entry name" value="MFS general substrate transporter"/>
    <property type="match status" value="1"/>
</dbReference>
<dbReference type="AlphaFoldDB" id="A0A1Y2A962"/>
<evidence type="ECO:0000256" key="1">
    <source>
        <dbReference type="ARBA" id="ARBA00004141"/>
    </source>
</evidence>
<reference evidence="8 9" key="1">
    <citation type="submission" date="2016-07" db="EMBL/GenBank/DDBJ databases">
        <title>Pervasive Adenine N6-methylation of Active Genes in Fungi.</title>
        <authorList>
            <consortium name="DOE Joint Genome Institute"/>
            <person name="Mondo S.J."/>
            <person name="Dannebaum R.O."/>
            <person name="Kuo R.C."/>
            <person name="Labutti K."/>
            <person name="Haridas S."/>
            <person name="Kuo A."/>
            <person name="Salamov A."/>
            <person name="Ahrendt S.R."/>
            <person name="Lipzen A."/>
            <person name="Sullivan W."/>
            <person name="Andreopoulos W.B."/>
            <person name="Clum A."/>
            <person name="Lindquist E."/>
            <person name="Daum C."/>
            <person name="Ramamoorthy G.K."/>
            <person name="Gryganskyi A."/>
            <person name="Culley D."/>
            <person name="Magnuson J.K."/>
            <person name="James T.Y."/>
            <person name="O'Malley M.A."/>
            <person name="Stajich J.E."/>
            <person name="Spatafora J.W."/>
            <person name="Visel A."/>
            <person name="Grigoriev I.V."/>
        </authorList>
    </citation>
    <scope>NUCLEOTIDE SEQUENCE [LARGE SCALE GENOMIC DNA]</scope>
    <source>
        <strain evidence="8 9">CBS 115471</strain>
    </source>
</reference>
<feature type="transmembrane region" description="Helical" evidence="7">
    <location>
        <begin position="116"/>
        <end position="135"/>
    </location>
</feature>
<keyword evidence="9" id="KW-1185">Reference proteome</keyword>
<proteinExistence type="predicted"/>
<keyword evidence="3 7" id="KW-0812">Transmembrane</keyword>
<dbReference type="InterPro" id="IPR011701">
    <property type="entry name" value="MFS"/>
</dbReference>
<sequence>MNDLEKQLGTKVSSGGHTPQSIENDVGECMPYIDLVLEKKVLREFDKWLLPQMMLLVPVQNLDRGNIGNARVFGFEEGLGRHGNQFNNISTVFYATYVVFEGPWVMAVKRFGANNVLALAFISWSIVTLGTGFIHDYGQAIFMRLLLGAAEAGLVPVLSFVQSTIWYRSSQAKRVSLLYMSICLSGAFGGLVAYGIQSMCKQPELRHMTTVL</sequence>
<dbReference type="OrthoDB" id="2962993at2759"/>
<evidence type="ECO:0000256" key="7">
    <source>
        <dbReference type="SAM" id="Phobius"/>
    </source>
</evidence>
<gene>
    <name evidence="8" type="ORF">BCR34DRAFT_610033</name>
</gene>
<keyword evidence="4 7" id="KW-1133">Transmembrane helix</keyword>
<dbReference type="EMBL" id="MCFA01000004">
    <property type="protein sequence ID" value="ORY19059.1"/>
    <property type="molecule type" value="Genomic_DNA"/>
</dbReference>
<comment type="subcellular location">
    <subcellularLocation>
        <location evidence="1">Membrane</location>
        <topology evidence="1">Multi-pass membrane protein</topology>
    </subcellularLocation>
</comment>
<evidence type="ECO:0000256" key="3">
    <source>
        <dbReference type="ARBA" id="ARBA00022692"/>
    </source>
</evidence>
<dbReference type="GO" id="GO:0022857">
    <property type="term" value="F:transmembrane transporter activity"/>
    <property type="evidence" value="ECO:0007669"/>
    <property type="project" value="InterPro"/>
</dbReference>
<feature type="region of interest" description="Disordered" evidence="6">
    <location>
        <begin position="1"/>
        <end position="23"/>
    </location>
</feature>
<organism evidence="8 9">
    <name type="scientific">Clohesyomyces aquaticus</name>
    <dbReference type="NCBI Taxonomy" id="1231657"/>
    <lineage>
        <taxon>Eukaryota</taxon>
        <taxon>Fungi</taxon>
        <taxon>Dikarya</taxon>
        <taxon>Ascomycota</taxon>
        <taxon>Pezizomycotina</taxon>
        <taxon>Dothideomycetes</taxon>
        <taxon>Pleosporomycetidae</taxon>
        <taxon>Pleosporales</taxon>
        <taxon>Lindgomycetaceae</taxon>
        <taxon>Clohesyomyces</taxon>
    </lineage>
</organism>
<evidence type="ECO:0000313" key="8">
    <source>
        <dbReference type="EMBL" id="ORY19059.1"/>
    </source>
</evidence>